<organism evidence="5 6">
    <name type="scientific">Caenorhabditis bovis</name>
    <dbReference type="NCBI Taxonomy" id="2654633"/>
    <lineage>
        <taxon>Eukaryota</taxon>
        <taxon>Metazoa</taxon>
        <taxon>Ecdysozoa</taxon>
        <taxon>Nematoda</taxon>
        <taxon>Chromadorea</taxon>
        <taxon>Rhabditida</taxon>
        <taxon>Rhabditina</taxon>
        <taxon>Rhabditomorpha</taxon>
        <taxon>Rhabditoidea</taxon>
        <taxon>Rhabditidae</taxon>
        <taxon>Peloderinae</taxon>
        <taxon>Caenorhabditis</taxon>
    </lineage>
</organism>
<gene>
    <name evidence="5" type="ORF">CBOVIS_LOCUS7621</name>
</gene>
<sequence length="820" mass="94520">MRLGIFIFLICACSAKSSYKYSGSLFNDIELDYDETDEKELSSVFSRNMADSKSQLILDLDFFYHFFNYGEAYRQGAEEGNLEIMKYAVELVEKMKEFDVSAPCIGDMLHLAWTGVEYATHVEVHKNCTDCQCTPLFQQKKNERHWIFNVFDAMGKVPAGISSGNNLWVGSWNTCRKIQVVKNRQGQFWKGQYCLANINAYERDNPLKAFGNTGPVDKHCYEKPSDTNITDDGQCFDLLPLLKFGMCVPNTCTDHDVTRMLKFAIRAAEAMTGMDKVCNVSVECRAENYSDAMSQNSLAMLALYLAIATVIFAVFGTLYDLFIVQKSTMEYGYDPAHPAFKHHFIKFILSYSLYTNGLEILQSKKRDGEINALHGVRFLSMCWIILGHTYYYIGTSLTTDNLLPTLINFPKMFYTQIIVQAPLAVDSFFFLSGMLTAFFFFKRYLKPKSRANPPTPEYNPTDYRTWLAAYYKRYIRITPTYAVVMLFDVTLFSYISNGPFWRPIEKQGCRHAWWTNFIYLNNFLLQDVECCMGWTWYLANDMQFHVFLMPILIITFLKFGTRPGLMVSSALIVISTIIKLVIIEIKEFPPAPLLTAKLQIVKQLDEYWNHVYVRPYIRCTPFIIGVIVAYFLNVLTKKDQKDLKIKMERKHVMIGWTMSTILGLYSVFGLYWFAKTGDISEWWKILYIIFGRNSYALALGWVVFACTSGNGGPVDTILSWRFFVPLSKITFCAYLLHPIMLQIYNLSRPQPFHFTTFVQMLRHTVEAITASYLMAFVFTLAFEKPFTKIEEMLVPTPKMGGETPRKSGDRELEPLNNSSK</sequence>
<feature type="transmembrane region" description="Helical" evidence="2">
    <location>
        <begin position="653"/>
        <end position="673"/>
    </location>
</feature>
<proteinExistence type="predicted"/>
<reference evidence="5 6" key="1">
    <citation type="submission" date="2020-04" db="EMBL/GenBank/DDBJ databases">
        <authorList>
            <person name="Laetsch R D."/>
            <person name="Stevens L."/>
            <person name="Kumar S."/>
            <person name="Blaxter L. M."/>
        </authorList>
    </citation>
    <scope>NUCLEOTIDE SEQUENCE [LARGE SCALE GENOMIC DNA]</scope>
</reference>
<feature type="transmembrane region" description="Helical" evidence="2">
    <location>
        <begin position="566"/>
        <end position="585"/>
    </location>
</feature>
<feature type="domain" description="Nose resistant-to-fluoxetine protein N-terminal" evidence="4">
    <location>
        <begin position="128"/>
        <end position="280"/>
    </location>
</feature>
<feature type="compositionally biased region" description="Basic and acidic residues" evidence="1">
    <location>
        <begin position="803"/>
        <end position="813"/>
    </location>
</feature>
<evidence type="ECO:0000313" key="6">
    <source>
        <dbReference type="Proteomes" id="UP000494206"/>
    </source>
</evidence>
<dbReference type="InterPro" id="IPR006621">
    <property type="entry name" value="Nose-resist-to-fluoxetine_N"/>
</dbReference>
<feature type="signal peptide" evidence="3">
    <location>
        <begin position="1"/>
        <end position="15"/>
    </location>
</feature>
<feature type="region of interest" description="Disordered" evidence="1">
    <location>
        <begin position="797"/>
        <end position="820"/>
    </location>
</feature>
<keyword evidence="2" id="KW-0812">Transmembrane</keyword>
<protein>
    <recommendedName>
        <fullName evidence="4">Nose resistant-to-fluoxetine protein N-terminal domain-containing protein</fullName>
    </recommendedName>
</protein>
<feature type="transmembrane region" description="Helical" evidence="2">
    <location>
        <begin position="718"/>
        <end position="740"/>
    </location>
</feature>
<feature type="transmembrane region" description="Helical" evidence="2">
    <location>
        <begin position="413"/>
        <end position="441"/>
    </location>
</feature>
<dbReference type="Pfam" id="PF01757">
    <property type="entry name" value="Acyl_transf_3"/>
    <property type="match status" value="1"/>
</dbReference>
<feature type="chain" id="PRO_5035874262" description="Nose resistant-to-fluoxetine protein N-terminal domain-containing protein" evidence="3">
    <location>
        <begin position="16"/>
        <end position="820"/>
    </location>
</feature>
<dbReference type="Pfam" id="PF20146">
    <property type="entry name" value="NRF"/>
    <property type="match status" value="1"/>
</dbReference>
<keyword evidence="6" id="KW-1185">Reference proteome</keyword>
<keyword evidence="2" id="KW-1133">Transmembrane helix</keyword>
<dbReference type="Proteomes" id="UP000494206">
    <property type="component" value="Unassembled WGS sequence"/>
</dbReference>
<feature type="transmembrane region" description="Helical" evidence="2">
    <location>
        <begin position="474"/>
        <end position="495"/>
    </location>
</feature>
<evidence type="ECO:0000259" key="4">
    <source>
        <dbReference type="SMART" id="SM00703"/>
    </source>
</evidence>
<comment type="caution">
    <text evidence="5">The sequence shown here is derived from an EMBL/GenBank/DDBJ whole genome shotgun (WGS) entry which is preliminary data.</text>
</comment>
<feature type="transmembrane region" description="Helical" evidence="2">
    <location>
        <begin position="760"/>
        <end position="782"/>
    </location>
</feature>
<feature type="transmembrane region" description="Helical" evidence="2">
    <location>
        <begin position="542"/>
        <end position="559"/>
    </location>
</feature>
<evidence type="ECO:0000313" key="5">
    <source>
        <dbReference type="EMBL" id="CAB3405423.1"/>
    </source>
</evidence>
<feature type="transmembrane region" description="Helical" evidence="2">
    <location>
        <begin position="685"/>
        <end position="706"/>
    </location>
</feature>
<dbReference type="InterPro" id="IPR002656">
    <property type="entry name" value="Acyl_transf_3_dom"/>
</dbReference>
<dbReference type="OrthoDB" id="118951at2759"/>
<accession>A0A8S1ENK3</accession>
<keyword evidence="3" id="KW-0732">Signal</keyword>
<dbReference type="PANTHER" id="PTHR11161:SF65">
    <property type="entry name" value="NOSE RESISTANT TO FLUOXETINE PROTEIN 6"/>
    <property type="match status" value="1"/>
</dbReference>
<dbReference type="EMBL" id="CADEPM010000004">
    <property type="protein sequence ID" value="CAB3405423.1"/>
    <property type="molecule type" value="Genomic_DNA"/>
</dbReference>
<feature type="transmembrane region" description="Helical" evidence="2">
    <location>
        <begin position="372"/>
        <end position="393"/>
    </location>
</feature>
<evidence type="ECO:0000256" key="3">
    <source>
        <dbReference type="SAM" id="SignalP"/>
    </source>
</evidence>
<feature type="transmembrane region" description="Helical" evidence="2">
    <location>
        <begin position="615"/>
        <end position="632"/>
    </location>
</feature>
<dbReference type="GO" id="GO:0016747">
    <property type="term" value="F:acyltransferase activity, transferring groups other than amino-acyl groups"/>
    <property type="evidence" value="ECO:0007669"/>
    <property type="project" value="InterPro"/>
</dbReference>
<dbReference type="AlphaFoldDB" id="A0A8S1ENK3"/>
<dbReference type="SMART" id="SM00703">
    <property type="entry name" value="NRF"/>
    <property type="match status" value="1"/>
</dbReference>
<evidence type="ECO:0000256" key="1">
    <source>
        <dbReference type="SAM" id="MobiDB-lite"/>
    </source>
</evidence>
<dbReference type="PANTHER" id="PTHR11161">
    <property type="entry name" value="O-ACYLTRANSFERASE"/>
    <property type="match status" value="1"/>
</dbReference>
<evidence type="ECO:0000256" key="2">
    <source>
        <dbReference type="SAM" id="Phobius"/>
    </source>
</evidence>
<name>A0A8S1ENK3_9PELO</name>
<keyword evidence="2" id="KW-0472">Membrane</keyword>
<dbReference type="InterPro" id="IPR052728">
    <property type="entry name" value="O2_lipid_transport_reg"/>
</dbReference>
<feature type="transmembrane region" description="Helical" evidence="2">
    <location>
        <begin position="298"/>
        <end position="319"/>
    </location>
</feature>